<organism evidence="13 14">
    <name type="scientific">Alkalispirillum mobile</name>
    <dbReference type="NCBI Taxonomy" id="85925"/>
    <lineage>
        <taxon>Bacteria</taxon>
        <taxon>Pseudomonadati</taxon>
        <taxon>Pseudomonadota</taxon>
        <taxon>Gammaproteobacteria</taxon>
        <taxon>Chromatiales</taxon>
        <taxon>Ectothiorhodospiraceae</taxon>
        <taxon>Alkalispirillum</taxon>
    </lineage>
</organism>
<dbReference type="EMBL" id="RCDA01000001">
    <property type="protein sequence ID" value="RLK50963.1"/>
    <property type="molecule type" value="Genomic_DNA"/>
</dbReference>
<gene>
    <name evidence="13" type="ORF">DFR31_0875</name>
</gene>
<feature type="binding site" evidence="8">
    <location>
        <position position="50"/>
    </location>
    <ligand>
        <name>FAD</name>
        <dbReference type="ChEBI" id="CHEBI:57692"/>
    </ligand>
</feature>
<keyword evidence="3 8" id="KW-0274">FAD</keyword>
<dbReference type="Gene3D" id="3.30.390.30">
    <property type="match status" value="1"/>
</dbReference>
<dbReference type="GO" id="GO:0016668">
    <property type="term" value="F:oxidoreductase activity, acting on a sulfur group of donors, NAD(P) as acceptor"/>
    <property type="evidence" value="ECO:0007669"/>
    <property type="project" value="InterPro"/>
</dbReference>
<feature type="disulfide bond" description="Redox-active" evidence="9">
    <location>
        <begin position="41"/>
        <end position="46"/>
    </location>
</feature>
<dbReference type="PRINTS" id="PR00368">
    <property type="entry name" value="FADPNR"/>
</dbReference>
<feature type="domain" description="Pyridine nucleotide-disulphide oxidoreductase dimerisation" evidence="11">
    <location>
        <begin position="339"/>
        <end position="445"/>
    </location>
</feature>
<dbReference type="PIRSF" id="PIRSF000350">
    <property type="entry name" value="Mercury_reductase_MerA"/>
    <property type="match status" value="1"/>
</dbReference>
<protein>
    <submittedName>
        <fullName evidence="13">Pyruvate/2-oxoglutarate dehydrogenase complex dihydrolipoamide dehydrogenase (E3) component</fullName>
    </submittedName>
</protein>
<dbReference type="OrthoDB" id="9800167at2"/>
<keyword evidence="5 10" id="KW-0560">Oxidoreductase</keyword>
<dbReference type="Gene3D" id="3.50.50.60">
    <property type="entry name" value="FAD/NAD(P)-binding domain"/>
    <property type="match status" value="2"/>
</dbReference>
<dbReference type="SUPFAM" id="SSF51905">
    <property type="entry name" value="FAD/NAD(P)-binding domain"/>
    <property type="match status" value="1"/>
</dbReference>
<keyword evidence="2 10" id="KW-0285">Flavoprotein</keyword>
<evidence type="ECO:0000256" key="5">
    <source>
        <dbReference type="ARBA" id="ARBA00023002"/>
    </source>
</evidence>
<keyword evidence="8" id="KW-0520">NAD</keyword>
<evidence type="ECO:0000256" key="6">
    <source>
        <dbReference type="ARBA" id="ARBA00023157"/>
    </source>
</evidence>
<feature type="binding site" evidence="8">
    <location>
        <begin position="175"/>
        <end position="182"/>
    </location>
    <ligand>
        <name>NAD(+)</name>
        <dbReference type="ChEBI" id="CHEBI:57540"/>
    </ligand>
</feature>
<evidence type="ECO:0000313" key="14">
    <source>
        <dbReference type="Proteomes" id="UP000275461"/>
    </source>
</evidence>
<dbReference type="InterPro" id="IPR023753">
    <property type="entry name" value="FAD/NAD-binding_dom"/>
</dbReference>
<reference evidence="13 14" key="1">
    <citation type="submission" date="2018-10" db="EMBL/GenBank/DDBJ databases">
        <title>Genomic Encyclopedia of Type Strains, Phase IV (KMG-IV): sequencing the most valuable type-strain genomes for metagenomic binning, comparative biology and taxonomic classification.</title>
        <authorList>
            <person name="Goeker M."/>
        </authorList>
    </citation>
    <scope>NUCLEOTIDE SEQUENCE [LARGE SCALE GENOMIC DNA]</scope>
    <source>
        <strain evidence="13 14">DSM 12769</strain>
    </source>
</reference>
<feature type="domain" description="FAD/NAD(P)-binding" evidence="12">
    <location>
        <begin position="4"/>
        <end position="319"/>
    </location>
</feature>
<proteinExistence type="inferred from homology"/>
<dbReference type="PRINTS" id="PR00411">
    <property type="entry name" value="PNDRDTASEI"/>
</dbReference>
<dbReference type="GO" id="GO:0003955">
    <property type="term" value="F:NAD(P)H dehydrogenase (quinone) activity"/>
    <property type="evidence" value="ECO:0007669"/>
    <property type="project" value="TreeGrafter"/>
</dbReference>
<evidence type="ECO:0000256" key="7">
    <source>
        <dbReference type="ARBA" id="ARBA00023284"/>
    </source>
</evidence>
<evidence type="ECO:0000256" key="10">
    <source>
        <dbReference type="RuleBase" id="RU003691"/>
    </source>
</evidence>
<dbReference type="InterPro" id="IPR012999">
    <property type="entry name" value="Pyr_OxRdtase_I_AS"/>
</dbReference>
<dbReference type="AlphaFoldDB" id="A0A498C6H7"/>
<dbReference type="GO" id="GO:0050660">
    <property type="term" value="F:flavin adenine dinucleotide binding"/>
    <property type="evidence" value="ECO:0007669"/>
    <property type="project" value="TreeGrafter"/>
</dbReference>
<feature type="binding site" evidence="8">
    <location>
        <position position="265"/>
    </location>
    <ligand>
        <name>NAD(+)</name>
        <dbReference type="ChEBI" id="CHEBI:57540"/>
    </ligand>
</feature>
<keyword evidence="6" id="KW-1015">Disulfide bond</keyword>
<dbReference type="InterPro" id="IPR016156">
    <property type="entry name" value="FAD/NAD-linked_Rdtase_dimer_sf"/>
</dbReference>
<dbReference type="InterPro" id="IPR001100">
    <property type="entry name" value="Pyr_nuc-diS_OxRdtase"/>
</dbReference>
<comment type="similarity">
    <text evidence="1 10">Belongs to the class-I pyridine nucleotide-disulfide oxidoreductase family.</text>
</comment>
<evidence type="ECO:0000259" key="12">
    <source>
        <dbReference type="Pfam" id="PF07992"/>
    </source>
</evidence>
<keyword evidence="13" id="KW-0670">Pyruvate</keyword>
<comment type="cofactor">
    <cofactor evidence="8">
        <name>FAD</name>
        <dbReference type="ChEBI" id="CHEBI:57692"/>
    </cofactor>
    <text evidence="8">Binds 1 FAD per subunit.</text>
</comment>
<evidence type="ECO:0000256" key="8">
    <source>
        <dbReference type="PIRSR" id="PIRSR000350-3"/>
    </source>
</evidence>
<comment type="caution">
    <text evidence="13">The sequence shown here is derived from an EMBL/GenBank/DDBJ whole genome shotgun (WGS) entry which is preliminary data.</text>
</comment>
<sequence length="473" mass="51109">MKHDLVIIGGGVGGLVTASVAGQLGVDTVLVDAGENLGGDCLHHGCVPSKTLIRSAEVARLIHRAGEFGLAANPGPVDLGAVMDRVHAVIGQIQQHDDPDRFRAYGVDVRFGHARFTDADTVIVNGERLQARRFLIATGSRPAIPPIPGLTDADFHTNETIFGLRTLPRRLAVLGGGPIGIELAQAFARLGSQVTVVEMAGQILPRDDAELTAELRQVLETEGLTLHTRTTVERIEQADGVSRLACRNGTAHWTVEADTLLLAAGRTPNLDLDLKAAGVDFGPRGIRVDRRQRSSVRHIYAVGDCCGPYPFTHMAEYQAGIAIANALFRVPKKADYRVVPWVTYTAPELATVGLTEDEARARNIEVEVLRFPFSAVDRALAEGETAGQAKLVVRRGRLVGASVLGPHAGELIHEAVLAIQARLRVATLASAIHAYPTLAQVFRRAVNTRYTETLYSDRTRRLVALLQRWLPGR</sequence>
<dbReference type="SUPFAM" id="SSF55424">
    <property type="entry name" value="FAD/NAD-linked reductases, dimerisation (C-terminal) domain"/>
    <property type="match status" value="1"/>
</dbReference>
<evidence type="ECO:0000259" key="11">
    <source>
        <dbReference type="Pfam" id="PF02852"/>
    </source>
</evidence>
<dbReference type="PANTHER" id="PTHR43014:SF2">
    <property type="entry name" value="MERCURIC REDUCTASE"/>
    <property type="match status" value="1"/>
</dbReference>
<dbReference type="FunFam" id="3.30.390.30:FF:000001">
    <property type="entry name" value="Dihydrolipoyl dehydrogenase"/>
    <property type="match status" value="1"/>
</dbReference>
<feature type="binding site" evidence="8">
    <location>
        <begin position="138"/>
        <end position="140"/>
    </location>
    <ligand>
        <name>FAD</name>
        <dbReference type="ChEBI" id="CHEBI:57692"/>
    </ligand>
</feature>
<evidence type="ECO:0000256" key="1">
    <source>
        <dbReference type="ARBA" id="ARBA00007532"/>
    </source>
</evidence>
<dbReference type="InterPro" id="IPR036188">
    <property type="entry name" value="FAD/NAD-bd_sf"/>
</dbReference>
<evidence type="ECO:0000256" key="4">
    <source>
        <dbReference type="ARBA" id="ARBA00022857"/>
    </source>
</evidence>
<feature type="binding site" evidence="8">
    <location>
        <position position="198"/>
    </location>
    <ligand>
        <name>NAD(+)</name>
        <dbReference type="ChEBI" id="CHEBI:57540"/>
    </ligand>
</feature>
<evidence type="ECO:0000256" key="2">
    <source>
        <dbReference type="ARBA" id="ARBA00022630"/>
    </source>
</evidence>
<keyword evidence="14" id="KW-1185">Reference proteome</keyword>
<dbReference type="Pfam" id="PF02852">
    <property type="entry name" value="Pyr_redox_dim"/>
    <property type="match status" value="1"/>
</dbReference>
<keyword evidence="8" id="KW-0547">Nucleotide-binding</keyword>
<accession>A0A498C6H7</accession>
<keyword evidence="4" id="KW-0521">NADP</keyword>
<feature type="binding site" evidence="8">
    <location>
        <position position="304"/>
    </location>
    <ligand>
        <name>FAD</name>
        <dbReference type="ChEBI" id="CHEBI:57692"/>
    </ligand>
</feature>
<dbReference type="RefSeq" id="WP_121441408.1">
    <property type="nucleotide sequence ID" value="NZ_RCDA01000001.1"/>
</dbReference>
<evidence type="ECO:0000256" key="3">
    <source>
        <dbReference type="ARBA" id="ARBA00022827"/>
    </source>
</evidence>
<evidence type="ECO:0000256" key="9">
    <source>
        <dbReference type="PIRSR" id="PIRSR000350-4"/>
    </source>
</evidence>
<dbReference type="Pfam" id="PF07992">
    <property type="entry name" value="Pyr_redox_2"/>
    <property type="match status" value="1"/>
</dbReference>
<keyword evidence="7 10" id="KW-0676">Redox-active center</keyword>
<dbReference type="PROSITE" id="PS00076">
    <property type="entry name" value="PYRIDINE_REDOX_1"/>
    <property type="match status" value="1"/>
</dbReference>
<dbReference type="Proteomes" id="UP000275461">
    <property type="component" value="Unassembled WGS sequence"/>
</dbReference>
<name>A0A498C6H7_9GAMM</name>
<dbReference type="InterPro" id="IPR004099">
    <property type="entry name" value="Pyr_nucl-diS_OxRdtase_dimer"/>
</dbReference>
<dbReference type="PANTHER" id="PTHR43014">
    <property type="entry name" value="MERCURIC REDUCTASE"/>
    <property type="match status" value="1"/>
</dbReference>
<evidence type="ECO:0000313" key="13">
    <source>
        <dbReference type="EMBL" id="RLK50963.1"/>
    </source>
</evidence>